<evidence type="ECO:0000313" key="3">
    <source>
        <dbReference type="EMBL" id="KAK4222024.1"/>
    </source>
</evidence>
<evidence type="ECO:0000313" key="4">
    <source>
        <dbReference type="Proteomes" id="UP001301958"/>
    </source>
</evidence>
<dbReference type="Gene3D" id="3.40.50.300">
    <property type="entry name" value="P-loop containing nucleotide triphosphate hydrolases"/>
    <property type="match status" value="1"/>
</dbReference>
<dbReference type="InterPro" id="IPR003959">
    <property type="entry name" value="ATPase_AAA_core"/>
</dbReference>
<keyword evidence="4" id="KW-1185">Reference proteome</keyword>
<dbReference type="CDD" id="cd19481">
    <property type="entry name" value="RecA-like_protease"/>
    <property type="match status" value="1"/>
</dbReference>
<dbReference type="GO" id="GO:0016887">
    <property type="term" value="F:ATP hydrolysis activity"/>
    <property type="evidence" value="ECO:0007669"/>
    <property type="project" value="InterPro"/>
</dbReference>
<reference evidence="3" key="2">
    <citation type="submission" date="2023-05" db="EMBL/GenBank/DDBJ databases">
        <authorList>
            <consortium name="Lawrence Berkeley National Laboratory"/>
            <person name="Steindorff A."/>
            <person name="Hensen N."/>
            <person name="Bonometti L."/>
            <person name="Westerberg I."/>
            <person name="Brannstrom I.O."/>
            <person name="Guillou S."/>
            <person name="Cros-Aarteil S."/>
            <person name="Calhoun S."/>
            <person name="Haridas S."/>
            <person name="Kuo A."/>
            <person name="Mondo S."/>
            <person name="Pangilinan J."/>
            <person name="Riley R."/>
            <person name="Labutti K."/>
            <person name="Andreopoulos B."/>
            <person name="Lipzen A."/>
            <person name="Chen C."/>
            <person name="Yanf M."/>
            <person name="Daum C."/>
            <person name="Ng V."/>
            <person name="Clum A."/>
            <person name="Ohm R."/>
            <person name="Martin F."/>
            <person name="Silar P."/>
            <person name="Natvig D."/>
            <person name="Lalanne C."/>
            <person name="Gautier V."/>
            <person name="Ament-Velasquez S.L."/>
            <person name="Kruys A."/>
            <person name="Hutchinson M.I."/>
            <person name="Powell A.J."/>
            <person name="Barry K."/>
            <person name="Miller A.N."/>
            <person name="Grigoriev I.V."/>
            <person name="Debuchy R."/>
            <person name="Gladieux P."/>
            <person name="Thoren M.H."/>
            <person name="Johannesson H."/>
        </authorList>
    </citation>
    <scope>NUCLEOTIDE SEQUENCE</scope>
    <source>
        <strain evidence="3">CBS 990.96</strain>
    </source>
</reference>
<gene>
    <name evidence="3" type="ORF">QBC38DRAFT_490839</name>
</gene>
<dbReference type="SUPFAM" id="SSF52540">
    <property type="entry name" value="P-loop containing nucleoside triphosphate hydrolases"/>
    <property type="match status" value="1"/>
</dbReference>
<protein>
    <submittedName>
        <fullName evidence="3">ATPase</fullName>
    </submittedName>
</protein>
<dbReference type="FunFam" id="3.40.50.300:FF:002838">
    <property type="entry name" value="Uncharacterized ATPase YjoB"/>
    <property type="match status" value="1"/>
</dbReference>
<feature type="region of interest" description="Disordered" evidence="1">
    <location>
        <begin position="11"/>
        <end position="40"/>
    </location>
</feature>
<evidence type="ECO:0000259" key="2">
    <source>
        <dbReference type="Pfam" id="PF00004"/>
    </source>
</evidence>
<dbReference type="PANTHER" id="PTHR23077">
    <property type="entry name" value="AAA-FAMILY ATPASE"/>
    <property type="match status" value="1"/>
</dbReference>
<proteinExistence type="predicted"/>
<dbReference type="InterPro" id="IPR027417">
    <property type="entry name" value="P-loop_NTPase"/>
</dbReference>
<feature type="compositionally biased region" description="Basic and acidic residues" evidence="1">
    <location>
        <begin position="16"/>
        <end position="27"/>
    </location>
</feature>
<comment type="caution">
    <text evidence="3">The sequence shown here is derived from an EMBL/GenBank/DDBJ whole genome shotgun (WGS) entry which is preliminary data.</text>
</comment>
<dbReference type="GO" id="GO:0005524">
    <property type="term" value="F:ATP binding"/>
    <property type="evidence" value="ECO:0007669"/>
    <property type="project" value="InterPro"/>
</dbReference>
<dbReference type="GO" id="GO:0005634">
    <property type="term" value="C:nucleus"/>
    <property type="evidence" value="ECO:0007669"/>
    <property type="project" value="TreeGrafter"/>
</dbReference>
<organism evidence="3 4">
    <name type="scientific">Podospora fimiseda</name>
    <dbReference type="NCBI Taxonomy" id="252190"/>
    <lineage>
        <taxon>Eukaryota</taxon>
        <taxon>Fungi</taxon>
        <taxon>Dikarya</taxon>
        <taxon>Ascomycota</taxon>
        <taxon>Pezizomycotina</taxon>
        <taxon>Sordariomycetes</taxon>
        <taxon>Sordariomycetidae</taxon>
        <taxon>Sordariales</taxon>
        <taxon>Podosporaceae</taxon>
        <taxon>Podospora</taxon>
    </lineage>
</organism>
<sequence>MPPPSYSQYFDGLPHSYDRHHGPDHPHRPPHSPPTHKSPDLTTHCYFSHSSAPRVSTDTVIAASLKKQYPNLHLSIIPSYGVNLFAYATATGDATFTQISHDDQSNGLPSDLTWKLYFPPARRIDGSQGGIVQDLIFGKFIYKFKGAEFILYVVDGRDGSSSYPQVRNYYLLSTDKESHKAEELVLAAGQWGNELHEEVWVWDGGGWSKNRELYESIRKASWDNVILDEGMKKMIIDDHTAFFDGRDQYDRLKVPWKRGVIYWGPPGNGKTISIKAMMNTLYSRKVPIPALYVRSFFSWAGPEYAIAQIFDKARQFAPCYLIFEDLDSLVTDQVRSYFLNEIDGLKSNDGIFIVGSTNHLERLDPGISKRPSRFDRKYYFPDPDQDQRVAYCKFWQRKFKDNKDLEFPDKLCTAIANITDGFSFAYIQEAFVAALLVIARDSETPNAFEGPIKEADKFESGWVDVEVDDGDDDDLEDLPLWVEIKKQIEILREGMEEKKKQMVYRGLRRF</sequence>
<dbReference type="Proteomes" id="UP001301958">
    <property type="component" value="Unassembled WGS sequence"/>
</dbReference>
<reference evidence="3" key="1">
    <citation type="journal article" date="2023" name="Mol. Phylogenet. Evol.">
        <title>Genome-scale phylogeny and comparative genomics of the fungal order Sordariales.</title>
        <authorList>
            <person name="Hensen N."/>
            <person name="Bonometti L."/>
            <person name="Westerberg I."/>
            <person name="Brannstrom I.O."/>
            <person name="Guillou S."/>
            <person name="Cros-Aarteil S."/>
            <person name="Calhoun S."/>
            <person name="Haridas S."/>
            <person name="Kuo A."/>
            <person name="Mondo S."/>
            <person name="Pangilinan J."/>
            <person name="Riley R."/>
            <person name="LaButti K."/>
            <person name="Andreopoulos B."/>
            <person name="Lipzen A."/>
            <person name="Chen C."/>
            <person name="Yan M."/>
            <person name="Daum C."/>
            <person name="Ng V."/>
            <person name="Clum A."/>
            <person name="Steindorff A."/>
            <person name="Ohm R.A."/>
            <person name="Martin F."/>
            <person name="Silar P."/>
            <person name="Natvig D.O."/>
            <person name="Lalanne C."/>
            <person name="Gautier V."/>
            <person name="Ament-Velasquez S.L."/>
            <person name="Kruys A."/>
            <person name="Hutchinson M.I."/>
            <person name="Powell A.J."/>
            <person name="Barry K."/>
            <person name="Miller A.N."/>
            <person name="Grigoriev I.V."/>
            <person name="Debuchy R."/>
            <person name="Gladieux P."/>
            <person name="Hiltunen Thoren M."/>
            <person name="Johannesson H."/>
        </authorList>
    </citation>
    <scope>NUCLEOTIDE SEQUENCE</scope>
    <source>
        <strain evidence="3">CBS 990.96</strain>
    </source>
</reference>
<dbReference type="GO" id="GO:0042254">
    <property type="term" value="P:ribosome biogenesis"/>
    <property type="evidence" value="ECO:0007669"/>
    <property type="project" value="TreeGrafter"/>
</dbReference>
<dbReference type="Pfam" id="PF00004">
    <property type="entry name" value="AAA"/>
    <property type="match status" value="1"/>
</dbReference>
<dbReference type="Gene3D" id="1.10.8.60">
    <property type="match status" value="1"/>
</dbReference>
<dbReference type="EMBL" id="MU865496">
    <property type="protein sequence ID" value="KAK4222024.1"/>
    <property type="molecule type" value="Genomic_DNA"/>
</dbReference>
<name>A0AAN7BFG4_9PEZI</name>
<dbReference type="AlphaFoldDB" id="A0AAN7BFG4"/>
<dbReference type="GO" id="GO:1990275">
    <property type="term" value="F:preribosome binding"/>
    <property type="evidence" value="ECO:0007669"/>
    <property type="project" value="TreeGrafter"/>
</dbReference>
<dbReference type="InterPro" id="IPR050168">
    <property type="entry name" value="AAA_ATPase_domain"/>
</dbReference>
<evidence type="ECO:0000256" key="1">
    <source>
        <dbReference type="SAM" id="MobiDB-lite"/>
    </source>
</evidence>
<dbReference type="PANTHER" id="PTHR23077:SF132">
    <property type="entry name" value="ATP-DEPENDENT ZN PROTEASE"/>
    <property type="match status" value="1"/>
</dbReference>
<accession>A0AAN7BFG4</accession>
<dbReference type="GO" id="GO:0003723">
    <property type="term" value="F:RNA binding"/>
    <property type="evidence" value="ECO:0007669"/>
    <property type="project" value="TreeGrafter"/>
</dbReference>
<feature type="domain" description="ATPase AAA-type core" evidence="2">
    <location>
        <begin position="261"/>
        <end position="381"/>
    </location>
</feature>